<keyword evidence="9" id="KW-0378">Hydrolase</keyword>
<evidence type="ECO:0000259" key="14">
    <source>
        <dbReference type="Pfam" id="PF13180"/>
    </source>
</evidence>
<dbReference type="InterPro" id="IPR036034">
    <property type="entry name" value="PDZ_sf"/>
</dbReference>
<feature type="domain" description="PDZ" evidence="14">
    <location>
        <begin position="438"/>
        <end position="506"/>
    </location>
</feature>
<evidence type="ECO:0000256" key="3">
    <source>
        <dbReference type="ARBA" id="ARBA00004375"/>
    </source>
</evidence>
<comment type="catalytic activity">
    <reaction evidence="1">
        <text>Cleavage of non-polar aliphatic amino-acids at the P1 position, with a preference for Val, Ile and Met. At the P2 and P3 positions, Arg is selected most strongly with a secondary preference for other hydrophilic residues.</text>
        <dbReference type="EC" id="3.4.21.108"/>
    </reaction>
</comment>
<evidence type="ECO:0000313" key="15">
    <source>
        <dbReference type="EMBL" id="CAD7628552.1"/>
    </source>
</evidence>
<comment type="function">
    <text evidence="13">Serine protease that shows proteolytic activity against a non-specific substrate beta-casein. Promotes or induces cell death either by direct binding to and inhibition of BIRC proteins (also called inhibitor of apoptosis proteins, IAPs), leading to an increase in caspase activity, or by a BIRC inhibition-independent, caspase-independent and serine protease activity-dependent mechanism. Can antagonize antiapoptotic activity of th/Diap1 by directly inducing the degradation of th/Diap1.</text>
</comment>
<dbReference type="SUPFAM" id="SSF50156">
    <property type="entry name" value="PDZ domain-like"/>
    <property type="match status" value="1"/>
</dbReference>
<evidence type="ECO:0000256" key="10">
    <source>
        <dbReference type="ARBA" id="ARBA00022946"/>
    </source>
</evidence>
<evidence type="ECO:0000256" key="11">
    <source>
        <dbReference type="ARBA" id="ARBA00023145"/>
    </source>
</evidence>
<dbReference type="GO" id="GO:0006508">
    <property type="term" value="P:proteolysis"/>
    <property type="evidence" value="ECO:0007669"/>
    <property type="project" value="UniProtKB-KW"/>
</dbReference>
<organism evidence="15">
    <name type="scientific">Medioppia subpectinata</name>
    <dbReference type="NCBI Taxonomy" id="1979941"/>
    <lineage>
        <taxon>Eukaryota</taxon>
        <taxon>Metazoa</taxon>
        <taxon>Ecdysozoa</taxon>
        <taxon>Arthropoda</taxon>
        <taxon>Chelicerata</taxon>
        <taxon>Arachnida</taxon>
        <taxon>Acari</taxon>
        <taxon>Acariformes</taxon>
        <taxon>Sarcoptiformes</taxon>
        <taxon>Oribatida</taxon>
        <taxon>Brachypylina</taxon>
        <taxon>Oppioidea</taxon>
        <taxon>Oppiidae</taxon>
        <taxon>Medioppia</taxon>
    </lineage>
</organism>
<dbReference type="GO" id="GO:0006915">
    <property type="term" value="P:apoptotic process"/>
    <property type="evidence" value="ECO:0007669"/>
    <property type="project" value="UniProtKB-KW"/>
</dbReference>
<dbReference type="OrthoDB" id="17845at2759"/>
<dbReference type="InterPro" id="IPR043504">
    <property type="entry name" value="Peptidase_S1_PA_chymotrypsin"/>
</dbReference>
<sequence>MNCVRLARGVIVGRNRYLNNLINEQIIKCRFESLGCGHTCAVSRMVEPERACDRNKCSKCEEDMSGESDPHDCVETLMKALAKARAENAVKPRVGRKWRITTLLPWIRFGEFETQYQSVDTIGRNTGLKITRVGRNVDSHPIVFIRWHELSSLVISVDDNSVATICMCPTDTAAKRINNQLSLTSEAGIDNKSLGWESVVKITENTTSGHTLGAGLIIDDKGYVLTSAQVVCDLTHVGVTFAKPYVRSQLLSRDMTADEIQTIYGRVVYVDPGVELALIRLFTVKPGVLRPLPLTDTNTDPKCGQTVVAFGCSTLDQSFITGVIASVDRVESHTSQGSHAYFQVMLNADHKHIQHSATISDGYSGGPVVDTSGRLIGISLNTSIRSDGIFFAAFAADIIAFVKRGLEYETRDRDMKYSFANRKSLGVVLYKDMNASNKVFKVCKFTPFNAFNNLENGLQINDYIMKINGKPFHRLYQLTDAIDAHKPNEKLILTVYRNKQYKDIDITPQLIHCYVA</sequence>
<dbReference type="SUPFAM" id="SSF50494">
    <property type="entry name" value="Trypsin-like serine proteases"/>
    <property type="match status" value="1"/>
</dbReference>
<keyword evidence="16" id="KW-1185">Reference proteome</keyword>
<dbReference type="Pfam" id="PF13365">
    <property type="entry name" value="Trypsin_2"/>
    <property type="match status" value="1"/>
</dbReference>
<dbReference type="AlphaFoldDB" id="A0A7R9Q1A1"/>
<dbReference type="GO" id="GO:0004252">
    <property type="term" value="F:serine-type endopeptidase activity"/>
    <property type="evidence" value="ECO:0007669"/>
    <property type="project" value="InterPro"/>
</dbReference>
<evidence type="ECO:0000256" key="8">
    <source>
        <dbReference type="ARBA" id="ARBA00022703"/>
    </source>
</evidence>
<evidence type="ECO:0000256" key="1">
    <source>
        <dbReference type="ARBA" id="ARBA00001760"/>
    </source>
</evidence>
<evidence type="ECO:0000256" key="2">
    <source>
        <dbReference type="ARBA" id="ARBA00004304"/>
    </source>
</evidence>
<accession>A0A7R9Q1A1</accession>
<evidence type="ECO:0000256" key="13">
    <source>
        <dbReference type="ARBA" id="ARBA00035606"/>
    </source>
</evidence>
<keyword evidence="10" id="KW-0809">Transit peptide</keyword>
<dbReference type="PANTHER" id="PTHR22939">
    <property type="entry name" value="SERINE PROTEASE FAMILY S1C HTRA-RELATED"/>
    <property type="match status" value="1"/>
</dbReference>
<evidence type="ECO:0000256" key="12">
    <source>
        <dbReference type="ARBA" id="ARBA00029644"/>
    </source>
</evidence>
<gene>
    <name evidence="15" type="ORF">OSB1V03_LOCUS8973</name>
</gene>
<dbReference type="EC" id="3.4.21.108" evidence="5"/>
<evidence type="ECO:0000256" key="6">
    <source>
        <dbReference type="ARBA" id="ARBA00016929"/>
    </source>
</evidence>
<evidence type="ECO:0000256" key="4">
    <source>
        <dbReference type="ARBA" id="ARBA00010541"/>
    </source>
</evidence>
<dbReference type="Gene3D" id="2.30.42.10">
    <property type="match status" value="1"/>
</dbReference>
<dbReference type="Pfam" id="PF13180">
    <property type="entry name" value="PDZ_2"/>
    <property type="match status" value="1"/>
</dbReference>
<dbReference type="EMBL" id="OC860400">
    <property type="protein sequence ID" value="CAD7628552.1"/>
    <property type="molecule type" value="Genomic_DNA"/>
</dbReference>
<dbReference type="Gene3D" id="2.40.10.10">
    <property type="entry name" value="Trypsin-like serine proteases"/>
    <property type="match status" value="2"/>
</dbReference>
<dbReference type="GO" id="GO:0005758">
    <property type="term" value="C:mitochondrial intermembrane space"/>
    <property type="evidence" value="ECO:0007669"/>
    <property type="project" value="UniProtKB-SubCell"/>
</dbReference>
<comment type="subcellular location">
    <subcellularLocation>
        <location evidence="3">Mitochondrion intermembrane space</location>
        <topology evidence="3">Single-pass membrane protein</topology>
    </subcellularLocation>
    <subcellularLocation>
        <location evidence="2">Mitochondrion membrane</location>
        <topology evidence="2">Single-pass membrane protein</topology>
    </subcellularLocation>
</comment>
<dbReference type="PANTHER" id="PTHR22939:SF129">
    <property type="entry name" value="SERINE PROTEASE HTRA2, MITOCHONDRIAL"/>
    <property type="match status" value="1"/>
</dbReference>
<evidence type="ECO:0000256" key="9">
    <source>
        <dbReference type="ARBA" id="ARBA00022801"/>
    </source>
</evidence>
<dbReference type="InterPro" id="IPR001940">
    <property type="entry name" value="Peptidase_S1C"/>
</dbReference>
<dbReference type="InterPro" id="IPR009003">
    <property type="entry name" value="Peptidase_S1_PA"/>
</dbReference>
<evidence type="ECO:0000256" key="5">
    <source>
        <dbReference type="ARBA" id="ARBA00013033"/>
    </source>
</evidence>
<name>A0A7R9Q1A1_9ACAR</name>
<keyword evidence="7" id="KW-0645">Protease</keyword>
<dbReference type="InterPro" id="IPR001478">
    <property type="entry name" value="PDZ"/>
</dbReference>
<comment type="similarity">
    <text evidence="4">Belongs to the peptidase S1C family.</text>
</comment>
<evidence type="ECO:0000256" key="7">
    <source>
        <dbReference type="ARBA" id="ARBA00022670"/>
    </source>
</evidence>
<dbReference type="PRINTS" id="PR00834">
    <property type="entry name" value="PROTEASES2C"/>
</dbReference>
<reference evidence="15" key="1">
    <citation type="submission" date="2020-11" db="EMBL/GenBank/DDBJ databases">
        <authorList>
            <person name="Tran Van P."/>
        </authorList>
    </citation>
    <scope>NUCLEOTIDE SEQUENCE</scope>
</reference>
<proteinExistence type="inferred from homology"/>
<dbReference type="EMBL" id="CAJPIZ010005825">
    <property type="protein sequence ID" value="CAG2108982.1"/>
    <property type="molecule type" value="Genomic_DNA"/>
</dbReference>
<dbReference type="GO" id="GO:0031966">
    <property type="term" value="C:mitochondrial membrane"/>
    <property type="evidence" value="ECO:0007669"/>
    <property type="project" value="UniProtKB-SubCell"/>
</dbReference>
<evidence type="ECO:0000313" key="16">
    <source>
        <dbReference type="Proteomes" id="UP000759131"/>
    </source>
</evidence>
<keyword evidence="11" id="KW-0865">Zymogen</keyword>
<dbReference type="Proteomes" id="UP000759131">
    <property type="component" value="Unassembled WGS sequence"/>
</dbReference>
<protein>
    <recommendedName>
        <fullName evidence="6">Serine protease HTRA2, mitochondrial</fullName>
        <ecNumber evidence="5">3.4.21.108</ecNumber>
    </recommendedName>
    <alternativeName>
        <fullName evidence="12">High temperature requirement protein A2</fullName>
    </alternativeName>
</protein>
<keyword evidence="8" id="KW-0053">Apoptosis</keyword>